<sequence length="67" mass="7016">MRMGKDIGAALGLLAGTTFGSGISFLMRMEHTSTMLAVTLCGLLGAAAGITVSLRLNRRQPETHPSK</sequence>
<feature type="transmembrane region" description="Helical" evidence="1">
    <location>
        <begin position="36"/>
        <end position="57"/>
    </location>
</feature>
<accession>A0ABT9C9X2</accession>
<comment type="caution">
    <text evidence="2">The sequence shown here is derived from an EMBL/GenBank/DDBJ whole genome shotgun (WGS) entry which is preliminary data.</text>
</comment>
<evidence type="ECO:0000256" key="1">
    <source>
        <dbReference type="SAM" id="Phobius"/>
    </source>
</evidence>
<keyword evidence="1" id="KW-1133">Transmembrane helix</keyword>
<protein>
    <submittedName>
        <fullName evidence="2">Uncharacterized protein</fullName>
    </submittedName>
</protein>
<name>A0ABT9C9X2_9BACL</name>
<organism evidence="2 3">
    <name type="scientific">Paenibacillus lacisoli</name>
    <dbReference type="NCBI Taxonomy" id="3064525"/>
    <lineage>
        <taxon>Bacteria</taxon>
        <taxon>Bacillati</taxon>
        <taxon>Bacillota</taxon>
        <taxon>Bacilli</taxon>
        <taxon>Bacillales</taxon>
        <taxon>Paenibacillaceae</taxon>
        <taxon>Paenibacillus</taxon>
    </lineage>
</organism>
<keyword evidence="1" id="KW-0472">Membrane</keyword>
<dbReference type="RefSeq" id="WP_305023229.1">
    <property type="nucleotide sequence ID" value="NZ_JAUQTB010000002.1"/>
</dbReference>
<proteinExistence type="predicted"/>
<dbReference type="EMBL" id="JAUQTB010000002">
    <property type="protein sequence ID" value="MDO7906051.1"/>
    <property type="molecule type" value="Genomic_DNA"/>
</dbReference>
<evidence type="ECO:0000313" key="3">
    <source>
        <dbReference type="Proteomes" id="UP001240171"/>
    </source>
</evidence>
<dbReference type="Proteomes" id="UP001240171">
    <property type="component" value="Unassembled WGS sequence"/>
</dbReference>
<keyword evidence="1" id="KW-0812">Transmembrane</keyword>
<evidence type="ECO:0000313" key="2">
    <source>
        <dbReference type="EMBL" id="MDO7906051.1"/>
    </source>
</evidence>
<keyword evidence="3" id="KW-1185">Reference proteome</keyword>
<gene>
    <name evidence="2" type="ORF">Q5741_06410</name>
</gene>
<reference evidence="2 3" key="1">
    <citation type="submission" date="2023-07" db="EMBL/GenBank/DDBJ databases">
        <title>Paenibacillus sp. JX-17 nov. isolated from soil.</title>
        <authorList>
            <person name="Wan Y."/>
            <person name="Liu B."/>
        </authorList>
    </citation>
    <scope>NUCLEOTIDE SEQUENCE [LARGE SCALE GENOMIC DNA]</scope>
    <source>
        <strain evidence="2 3">JX-17</strain>
    </source>
</reference>